<feature type="compositionally biased region" description="Basic and acidic residues" evidence="14">
    <location>
        <begin position="251"/>
        <end position="265"/>
    </location>
</feature>
<dbReference type="GO" id="GO:0005739">
    <property type="term" value="C:mitochondrion"/>
    <property type="evidence" value="ECO:0007669"/>
    <property type="project" value="UniProtKB-SubCell"/>
</dbReference>
<dbReference type="AlphaFoldDB" id="A0A6J0BLN9"/>
<evidence type="ECO:0000256" key="11">
    <source>
        <dbReference type="ARBA" id="ARBA00035184"/>
    </source>
</evidence>
<accession>A0A6J0BLN9</accession>
<organism evidence="16">
    <name type="scientific">Neodiprion lecontei</name>
    <name type="common">Redheaded pine sawfly</name>
    <dbReference type="NCBI Taxonomy" id="441921"/>
    <lineage>
        <taxon>Eukaryota</taxon>
        <taxon>Metazoa</taxon>
        <taxon>Ecdysozoa</taxon>
        <taxon>Arthropoda</taxon>
        <taxon>Hexapoda</taxon>
        <taxon>Insecta</taxon>
        <taxon>Pterygota</taxon>
        <taxon>Neoptera</taxon>
        <taxon>Endopterygota</taxon>
        <taxon>Hymenoptera</taxon>
        <taxon>Tenthredinoidea</taxon>
        <taxon>Diprionidae</taxon>
        <taxon>Diprioninae</taxon>
        <taxon>Neodiprion</taxon>
    </lineage>
</organism>
<gene>
    <name evidence="16" type="primary">LOC107221139</name>
</gene>
<evidence type="ECO:0000256" key="3">
    <source>
        <dbReference type="ARBA" id="ARBA00005421"/>
    </source>
</evidence>
<evidence type="ECO:0000256" key="10">
    <source>
        <dbReference type="ARBA" id="ARBA00030700"/>
    </source>
</evidence>
<dbReference type="Pfam" id="PF10147">
    <property type="entry name" value="CR6_interact"/>
    <property type="match status" value="1"/>
</dbReference>
<dbReference type="Gene3D" id="6.10.280.120">
    <property type="entry name" value="Growth arrest and DNA-damage-inducible proteins-interacting protein 1"/>
    <property type="match status" value="1"/>
</dbReference>
<dbReference type="OrthoDB" id="6247992at2759"/>
<evidence type="ECO:0000313" key="16">
    <source>
        <dbReference type="RefSeq" id="XP_015515520.2"/>
    </source>
</evidence>
<keyword evidence="4" id="KW-0689">Ribosomal protein</keyword>
<evidence type="ECO:0000256" key="13">
    <source>
        <dbReference type="ARBA" id="ARBA00060144"/>
    </source>
</evidence>
<dbReference type="PANTHER" id="PTHR31761">
    <property type="entry name" value="GROWTH ARREST AND DNA DAMAGE-INDUCIBLE PROTEINS-INTERACTING PROTEIN 1 GADD45GIP1"/>
    <property type="match status" value="1"/>
</dbReference>
<dbReference type="GO" id="GO:0005840">
    <property type="term" value="C:ribosome"/>
    <property type="evidence" value="ECO:0007669"/>
    <property type="project" value="UniProtKB-KW"/>
</dbReference>
<comment type="function">
    <text evidence="13">Acts as a negative regulator of G1 to S cell cycle phase progression by inhibiting cyclin-dependent kinases. Inhibitory effects are additive with GADD45 proteins but also occur in the absence of GADD45 proteins. Acts as a repressor of the orphan nuclear receptor NR4A1 by inhibiting AB domain-mediated transcriptional activity. May be involved in the hormone-mediated regulation of NR4A1 transcriptional activity. May play a role in mitochondrial protein synthesis.</text>
</comment>
<evidence type="ECO:0000256" key="12">
    <source>
        <dbReference type="ARBA" id="ARBA00035485"/>
    </source>
</evidence>
<evidence type="ECO:0000256" key="8">
    <source>
        <dbReference type="ARBA" id="ARBA00023274"/>
    </source>
</evidence>
<dbReference type="Proteomes" id="UP000829291">
    <property type="component" value="Chromosome 6"/>
</dbReference>
<keyword evidence="9" id="KW-0131">Cell cycle</keyword>
<keyword evidence="15" id="KW-1185">Reference proteome</keyword>
<dbReference type="RefSeq" id="XP_015515520.2">
    <property type="nucleotide sequence ID" value="XM_015660034.2"/>
</dbReference>
<evidence type="ECO:0000256" key="4">
    <source>
        <dbReference type="ARBA" id="ARBA00022980"/>
    </source>
</evidence>
<dbReference type="GeneID" id="107221139"/>
<dbReference type="InterPro" id="IPR018472">
    <property type="entry name" value="Ribosomal_mL64"/>
</dbReference>
<comment type="subcellular location">
    <subcellularLocation>
        <location evidence="2">Mitochondrion</location>
    </subcellularLocation>
    <subcellularLocation>
        <location evidence="1">Nucleus</location>
    </subcellularLocation>
</comment>
<keyword evidence="7" id="KW-0539">Nucleus</keyword>
<dbReference type="PANTHER" id="PTHR31761:SF1">
    <property type="entry name" value="LARGE RIBOSOMAL SUBUNIT PROTEIN ML64"/>
    <property type="match status" value="1"/>
</dbReference>
<keyword evidence="8" id="KW-0687">Ribonucleoprotein</keyword>
<keyword evidence="5" id="KW-0175">Coiled coil</keyword>
<dbReference type="GO" id="GO:0005634">
    <property type="term" value="C:nucleus"/>
    <property type="evidence" value="ECO:0007669"/>
    <property type="project" value="UniProtKB-SubCell"/>
</dbReference>
<evidence type="ECO:0000256" key="5">
    <source>
        <dbReference type="ARBA" id="ARBA00023054"/>
    </source>
</evidence>
<comment type="similarity">
    <text evidence="3">Belongs to the mitochondrion-specific ribosomal protein mL64 family.</text>
</comment>
<sequence length="272" mass="31649">MNVMLSRNGCVASLLPRIFSRTFAATNADEVSNKDDLDIETLNEQFDLPEGTQGLTEEEIEQKRNKSRLNAPHRNILFDKCPQYDPIQSFHTSVKYKQRIVGRYGIEASNVPIGIAWPTKEEVADRKEYESVLYPETIYEMWDKIAKKNVELAESIRARDEAVAQNVMKLDKWTADLNAKIAKKEAEIAAARERKERLIEEVRRHFGYKIHPNDERFKEMLAQKDKEDRKQKKLAKKQAKEQQLMAKLAKKNKEEKIKGDKRQDNEVNEDAE</sequence>
<evidence type="ECO:0000313" key="15">
    <source>
        <dbReference type="Proteomes" id="UP000829291"/>
    </source>
</evidence>
<evidence type="ECO:0000256" key="6">
    <source>
        <dbReference type="ARBA" id="ARBA00023128"/>
    </source>
</evidence>
<evidence type="ECO:0000256" key="14">
    <source>
        <dbReference type="SAM" id="MobiDB-lite"/>
    </source>
</evidence>
<dbReference type="InterPro" id="IPR043035">
    <property type="entry name" value="Ribosomal_mL64_sf"/>
</dbReference>
<dbReference type="FunCoup" id="A0A6J0BLN9">
    <property type="interactions" value="541"/>
</dbReference>
<evidence type="ECO:0000256" key="2">
    <source>
        <dbReference type="ARBA" id="ARBA00004173"/>
    </source>
</evidence>
<feature type="region of interest" description="Disordered" evidence="14">
    <location>
        <begin position="224"/>
        <end position="272"/>
    </location>
</feature>
<name>A0A6J0BLN9_NEOLC</name>
<proteinExistence type="inferred from homology"/>
<evidence type="ECO:0000256" key="1">
    <source>
        <dbReference type="ARBA" id="ARBA00004123"/>
    </source>
</evidence>
<dbReference type="GO" id="GO:1990904">
    <property type="term" value="C:ribonucleoprotein complex"/>
    <property type="evidence" value="ECO:0007669"/>
    <property type="project" value="UniProtKB-KW"/>
</dbReference>
<dbReference type="KEGG" id="nlo:107221139"/>
<reference evidence="16" key="1">
    <citation type="submission" date="2025-08" db="UniProtKB">
        <authorList>
            <consortium name="RefSeq"/>
        </authorList>
    </citation>
    <scope>IDENTIFICATION</scope>
    <source>
        <tissue evidence="16">Thorax and Abdomen</tissue>
    </source>
</reference>
<evidence type="ECO:0000256" key="9">
    <source>
        <dbReference type="ARBA" id="ARBA00023306"/>
    </source>
</evidence>
<dbReference type="InParanoid" id="A0A6J0BLN9"/>
<evidence type="ECO:0000256" key="7">
    <source>
        <dbReference type="ARBA" id="ARBA00023242"/>
    </source>
</evidence>
<keyword evidence="6" id="KW-0496">Mitochondrion</keyword>
<protein>
    <recommendedName>
        <fullName evidence="11">Large ribosomal subunit protein mL64</fullName>
    </recommendedName>
    <alternativeName>
        <fullName evidence="10">39S ribosomal protein L59, mitochondrial</fullName>
    </alternativeName>
    <alternativeName>
        <fullName evidence="12">Growth arrest and DNA damage-inducible proteins-interacting protein 1</fullName>
    </alternativeName>
</protein>